<dbReference type="AlphaFoldDB" id="A0A9D4Z7D9"/>
<evidence type="ECO:0000313" key="3">
    <source>
        <dbReference type="Proteomes" id="UP000886520"/>
    </source>
</evidence>
<feature type="region of interest" description="Disordered" evidence="1">
    <location>
        <begin position="29"/>
        <end position="77"/>
    </location>
</feature>
<feature type="compositionally biased region" description="Basic and acidic residues" evidence="1">
    <location>
        <begin position="44"/>
        <end position="54"/>
    </location>
</feature>
<reference evidence="2" key="1">
    <citation type="submission" date="2021-01" db="EMBL/GenBank/DDBJ databases">
        <title>Adiantum capillus-veneris genome.</title>
        <authorList>
            <person name="Fang Y."/>
            <person name="Liao Q."/>
        </authorList>
    </citation>
    <scope>NUCLEOTIDE SEQUENCE</scope>
    <source>
        <strain evidence="2">H3</strain>
        <tissue evidence="2">Leaf</tissue>
    </source>
</reference>
<name>A0A9D4Z7D9_ADICA</name>
<evidence type="ECO:0000256" key="1">
    <source>
        <dbReference type="SAM" id="MobiDB-lite"/>
    </source>
</evidence>
<feature type="compositionally biased region" description="Polar residues" evidence="1">
    <location>
        <begin position="57"/>
        <end position="71"/>
    </location>
</feature>
<dbReference type="EMBL" id="JABFUD020000021">
    <property type="protein sequence ID" value="KAI5063382.1"/>
    <property type="molecule type" value="Genomic_DNA"/>
</dbReference>
<evidence type="ECO:0000313" key="2">
    <source>
        <dbReference type="EMBL" id="KAI5063382.1"/>
    </source>
</evidence>
<protein>
    <submittedName>
        <fullName evidence="2">Uncharacterized protein</fullName>
    </submittedName>
</protein>
<gene>
    <name evidence="2" type="ORF">GOP47_0021929</name>
</gene>
<keyword evidence="3" id="KW-1185">Reference proteome</keyword>
<comment type="caution">
    <text evidence="2">The sequence shown here is derived from an EMBL/GenBank/DDBJ whole genome shotgun (WGS) entry which is preliminary data.</text>
</comment>
<accession>A0A9D4Z7D9</accession>
<sequence length="77" mass="8467">MVVSRVDSPFFSFSKRWRGGIEIEAVTPSKASTEAMKEQSTPPVERRHCDRGGDAKQSINRSDEGTINTISGEAALR</sequence>
<dbReference type="Proteomes" id="UP000886520">
    <property type="component" value="Chromosome 21"/>
</dbReference>
<organism evidence="2 3">
    <name type="scientific">Adiantum capillus-veneris</name>
    <name type="common">Maidenhair fern</name>
    <dbReference type="NCBI Taxonomy" id="13818"/>
    <lineage>
        <taxon>Eukaryota</taxon>
        <taxon>Viridiplantae</taxon>
        <taxon>Streptophyta</taxon>
        <taxon>Embryophyta</taxon>
        <taxon>Tracheophyta</taxon>
        <taxon>Polypodiopsida</taxon>
        <taxon>Polypodiidae</taxon>
        <taxon>Polypodiales</taxon>
        <taxon>Pteridineae</taxon>
        <taxon>Pteridaceae</taxon>
        <taxon>Vittarioideae</taxon>
        <taxon>Adiantum</taxon>
    </lineage>
</organism>
<proteinExistence type="predicted"/>